<dbReference type="InterPro" id="IPR019887">
    <property type="entry name" value="Tscrpt_reg_AsnC/Lrp_C"/>
</dbReference>
<keyword evidence="6" id="KW-1185">Reference proteome</keyword>
<dbReference type="AlphaFoldDB" id="A0A418WAJ5"/>
<dbReference type="InterPro" id="IPR019888">
    <property type="entry name" value="Tscrpt_reg_AsnC-like"/>
</dbReference>
<dbReference type="GO" id="GO:0005829">
    <property type="term" value="C:cytosol"/>
    <property type="evidence" value="ECO:0007669"/>
    <property type="project" value="TreeGrafter"/>
</dbReference>
<dbReference type="RefSeq" id="WP_119777707.1">
    <property type="nucleotide sequence ID" value="NZ_QYUK01000011.1"/>
</dbReference>
<dbReference type="Proteomes" id="UP000284605">
    <property type="component" value="Unassembled WGS sequence"/>
</dbReference>
<dbReference type="SMART" id="SM00344">
    <property type="entry name" value="HTH_ASNC"/>
    <property type="match status" value="1"/>
</dbReference>
<dbReference type="EMBL" id="QYUK01000011">
    <property type="protein sequence ID" value="RJF87063.1"/>
    <property type="molecule type" value="Genomic_DNA"/>
</dbReference>
<comment type="caution">
    <text evidence="5">The sequence shown here is derived from an EMBL/GenBank/DDBJ whole genome shotgun (WGS) entry which is preliminary data.</text>
</comment>
<evidence type="ECO:0000256" key="2">
    <source>
        <dbReference type="ARBA" id="ARBA00023125"/>
    </source>
</evidence>
<dbReference type="SMART" id="SM00418">
    <property type="entry name" value="HTH_ARSR"/>
    <property type="match status" value="1"/>
</dbReference>
<dbReference type="OrthoDB" id="9813313at2"/>
<evidence type="ECO:0000313" key="5">
    <source>
        <dbReference type="EMBL" id="RJF87063.1"/>
    </source>
</evidence>
<reference evidence="5 6" key="1">
    <citation type="submission" date="2018-09" db="EMBL/GenBank/DDBJ databases">
        <authorList>
            <person name="Zhu H."/>
        </authorList>
    </citation>
    <scope>NUCLEOTIDE SEQUENCE [LARGE SCALE GENOMIC DNA]</scope>
    <source>
        <strain evidence="5 6">K1W22B-8</strain>
    </source>
</reference>
<dbReference type="InterPro" id="IPR011008">
    <property type="entry name" value="Dimeric_a/b-barrel"/>
</dbReference>
<dbReference type="InterPro" id="IPR011991">
    <property type="entry name" value="ArsR-like_HTH"/>
</dbReference>
<dbReference type="PROSITE" id="PS00519">
    <property type="entry name" value="HTH_ASNC_1"/>
    <property type="match status" value="1"/>
</dbReference>
<dbReference type="InterPro" id="IPR036388">
    <property type="entry name" value="WH-like_DNA-bd_sf"/>
</dbReference>
<sequence>MLDDRDRKILALLQADADLAVTDIAEQVALSVSACSRRIAKLKDDGFVERVVARLDRRRMNLPTTVFVIVKTSHHAADWLDGFRRALADIPEIVEVHRLTGNFDYILKVVLPNVEHYDVIYKRLVQRVELFDVSAYISMETLKREIALPTSYV</sequence>
<dbReference type="InterPro" id="IPR001845">
    <property type="entry name" value="HTH_ArsR_DNA-bd_dom"/>
</dbReference>
<evidence type="ECO:0000313" key="6">
    <source>
        <dbReference type="Proteomes" id="UP000284605"/>
    </source>
</evidence>
<dbReference type="PRINTS" id="PR00033">
    <property type="entry name" value="HTHASNC"/>
</dbReference>
<dbReference type="CDD" id="cd00090">
    <property type="entry name" value="HTH_ARSR"/>
    <property type="match status" value="1"/>
</dbReference>
<dbReference type="Gene3D" id="3.30.70.920">
    <property type="match status" value="1"/>
</dbReference>
<name>A0A418WAJ5_9PROT</name>
<dbReference type="Pfam" id="PF13412">
    <property type="entry name" value="HTH_24"/>
    <property type="match status" value="1"/>
</dbReference>
<dbReference type="InterPro" id="IPR036390">
    <property type="entry name" value="WH_DNA-bd_sf"/>
</dbReference>
<feature type="domain" description="HTH asnC-type" evidence="4">
    <location>
        <begin position="2"/>
        <end position="63"/>
    </location>
</feature>
<dbReference type="GO" id="GO:0043200">
    <property type="term" value="P:response to amino acid"/>
    <property type="evidence" value="ECO:0007669"/>
    <property type="project" value="TreeGrafter"/>
</dbReference>
<dbReference type="PANTHER" id="PTHR30154:SF17">
    <property type="entry name" value="DNA-BINDING TRANSCRIPTIONAL ACTIVATOR DECR"/>
    <property type="match status" value="1"/>
</dbReference>
<keyword evidence="2" id="KW-0238">DNA-binding</keyword>
<dbReference type="InterPro" id="IPR019885">
    <property type="entry name" value="Tscrpt_reg_HTH_AsnC-type_CS"/>
</dbReference>
<dbReference type="SUPFAM" id="SSF46785">
    <property type="entry name" value="Winged helix' DNA-binding domain"/>
    <property type="match status" value="1"/>
</dbReference>
<keyword evidence="1" id="KW-0805">Transcription regulation</keyword>
<keyword evidence="3" id="KW-0804">Transcription</keyword>
<accession>A0A418WAJ5</accession>
<dbReference type="Pfam" id="PF01037">
    <property type="entry name" value="AsnC_trans_reg"/>
    <property type="match status" value="1"/>
</dbReference>
<dbReference type="Gene3D" id="1.10.10.10">
    <property type="entry name" value="Winged helix-like DNA-binding domain superfamily/Winged helix DNA-binding domain"/>
    <property type="match status" value="1"/>
</dbReference>
<dbReference type="GO" id="GO:0003700">
    <property type="term" value="F:DNA-binding transcription factor activity"/>
    <property type="evidence" value="ECO:0007669"/>
    <property type="project" value="InterPro"/>
</dbReference>
<evidence type="ECO:0000256" key="3">
    <source>
        <dbReference type="ARBA" id="ARBA00023163"/>
    </source>
</evidence>
<dbReference type="SUPFAM" id="SSF54909">
    <property type="entry name" value="Dimeric alpha+beta barrel"/>
    <property type="match status" value="1"/>
</dbReference>
<dbReference type="PROSITE" id="PS50956">
    <property type="entry name" value="HTH_ASNC_2"/>
    <property type="match status" value="1"/>
</dbReference>
<evidence type="ECO:0000256" key="1">
    <source>
        <dbReference type="ARBA" id="ARBA00023015"/>
    </source>
</evidence>
<organism evidence="5 6">
    <name type="scientific">Oleomonas cavernae</name>
    <dbReference type="NCBI Taxonomy" id="2320859"/>
    <lineage>
        <taxon>Bacteria</taxon>
        <taxon>Pseudomonadati</taxon>
        <taxon>Pseudomonadota</taxon>
        <taxon>Alphaproteobacteria</taxon>
        <taxon>Acetobacterales</taxon>
        <taxon>Acetobacteraceae</taxon>
        <taxon>Oleomonas</taxon>
    </lineage>
</organism>
<dbReference type="GO" id="GO:0043565">
    <property type="term" value="F:sequence-specific DNA binding"/>
    <property type="evidence" value="ECO:0007669"/>
    <property type="project" value="InterPro"/>
</dbReference>
<protein>
    <submittedName>
        <fullName evidence="5">Lrp/AsnC family transcriptional regulator</fullName>
    </submittedName>
</protein>
<evidence type="ECO:0000259" key="4">
    <source>
        <dbReference type="PROSITE" id="PS50956"/>
    </source>
</evidence>
<dbReference type="InterPro" id="IPR000485">
    <property type="entry name" value="AsnC-type_HTH_dom"/>
</dbReference>
<gene>
    <name evidence="5" type="ORF">D3874_08525</name>
</gene>
<proteinExistence type="predicted"/>
<dbReference type="PANTHER" id="PTHR30154">
    <property type="entry name" value="LEUCINE-RESPONSIVE REGULATORY PROTEIN"/>
    <property type="match status" value="1"/>
</dbReference>